<dbReference type="Gene3D" id="1.10.10.10">
    <property type="entry name" value="Winged helix-like DNA-binding domain superfamily/Winged helix DNA-binding domain"/>
    <property type="match status" value="1"/>
</dbReference>
<dbReference type="PROSITE" id="PS00894">
    <property type="entry name" value="HTH_DEOR_1"/>
    <property type="match status" value="1"/>
</dbReference>
<dbReference type="PANTHER" id="PTHR30363">
    <property type="entry name" value="HTH-TYPE TRANSCRIPTIONAL REGULATOR SRLR-RELATED"/>
    <property type="match status" value="1"/>
</dbReference>
<dbReference type="InterPro" id="IPR037171">
    <property type="entry name" value="NagB/RpiA_transferase-like"/>
</dbReference>
<evidence type="ECO:0000256" key="1">
    <source>
        <dbReference type="ARBA" id="ARBA00023015"/>
    </source>
</evidence>
<dbReference type="SMART" id="SM00420">
    <property type="entry name" value="HTH_DEOR"/>
    <property type="match status" value="1"/>
</dbReference>
<evidence type="ECO:0000313" key="6">
    <source>
        <dbReference type="Proteomes" id="UP000626786"/>
    </source>
</evidence>
<dbReference type="InterPro" id="IPR018356">
    <property type="entry name" value="Tscrpt_reg_HTH_DeoR_CS"/>
</dbReference>
<dbReference type="SUPFAM" id="SSF100950">
    <property type="entry name" value="NagB/RpiA/CoA transferase-like"/>
    <property type="match status" value="1"/>
</dbReference>
<accession>A0ABR8UEM1</accession>
<dbReference type="PANTHER" id="PTHR30363:SF46">
    <property type="entry name" value="LYSR FAMILY TRANSCRIPTIONAL REGULATOR"/>
    <property type="match status" value="1"/>
</dbReference>
<proteinExistence type="predicted"/>
<evidence type="ECO:0000256" key="3">
    <source>
        <dbReference type="ARBA" id="ARBA00023163"/>
    </source>
</evidence>
<keyword evidence="3" id="KW-0804">Transcription</keyword>
<dbReference type="SUPFAM" id="SSF46785">
    <property type="entry name" value="Winged helix' DNA-binding domain"/>
    <property type="match status" value="1"/>
</dbReference>
<dbReference type="Gene3D" id="3.40.50.1360">
    <property type="match status" value="1"/>
</dbReference>
<dbReference type="InterPro" id="IPR036388">
    <property type="entry name" value="WH-like_DNA-bd_sf"/>
</dbReference>
<keyword evidence="2" id="KW-0238">DNA-binding</keyword>
<dbReference type="RefSeq" id="WP_191696106.1">
    <property type="nucleotide sequence ID" value="NZ_JACSQN010000027.1"/>
</dbReference>
<evidence type="ECO:0000313" key="5">
    <source>
        <dbReference type="EMBL" id="MBD7986280.1"/>
    </source>
</evidence>
<organism evidence="5 6">
    <name type="scientific">Sporosarcina quadrami</name>
    <dbReference type="NCBI Taxonomy" id="2762234"/>
    <lineage>
        <taxon>Bacteria</taxon>
        <taxon>Bacillati</taxon>
        <taxon>Bacillota</taxon>
        <taxon>Bacilli</taxon>
        <taxon>Bacillales</taxon>
        <taxon>Caryophanaceae</taxon>
        <taxon>Sporosarcina</taxon>
    </lineage>
</organism>
<dbReference type="InterPro" id="IPR001034">
    <property type="entry name" value="DeoR_HTH"/>
</dbReference>
<gene>
    <name evidence="5" type="ORF">H9649_17045</name>
</gene>
<feature type="domain" description="HTH deoR-type" evidence="4">
    <location>
        <begin position="3"/>
        <end position="58"/>
    </location>
</feature>
<dbReference type="Pfam" id="PF00455">
    <property type="entry name" value="DeoRC"/>
    <property type="match status" value="1"/>
</dbReference>
<evidence type="ECO:0000256" key="2">
    <source>
        <dbReference type="ARBA" id="ARBA00023125"/>
    </source>
</evidence>
<dbReference type="EMBL" id="JACSQN010000027">
    <property type="protein sequence ID" value="MBD7986280.1"/>
    <property type="molecule type" value="Genomic_DNA"/>
</dbReference>
<dbReference type="PRINTS" id="PR00037">
    <property type="entry name" value="HTHLACR"/>
</dbReference>
<sequence length="256" mass="28389">MSPKERRSKIMDLLKAEGKVEIIQLSETLEVTPMTIRRDFDVLEKQNKLIRTHGGAVPSQALIHEQTFESKSTIAVLEKRAIAMKAVTYVSDGMTVLIDSGTTTLEIARLLTTKEQLTVITNDIKIAAELMNSKLEVIVLGGRLQTETGTLYGSLTEEILKTIHVDLFFLGANAIHNSFGITTPTIDKSSLKRMMIRTATETILVADSTKFNQKAFSKVCDLEDVSTIITDGQLSEELKEQYSESVEIIIAEQVKV</sequence>
<dbReference type="Pfam" id="PF08220">
    <property type="entry name" value="HTH_DeoR"/>
    <property type="match status" value="1"/>
</dbReference>
<evidence type="ECO:0000259" key="4">
    <source>
        <dbReference type="PROSITE" id="PS51000"/>
    </source>
</evidence>
<keyword evidence="6" id="KW-1185">Reference proteome</keyword>
<dbReference type="InterPro" id="IPR036390">
    <property type="entry name" value="WH_DNA-bd_sf"/>
</dbReference>
<dbReference type="SMART" id="SM01134">
    <property type="entry name" value="DeoRC"/>
    <property type="match status" value="1"/>
</dbReference>
<protein>
    <submittedName>
        <fullName evidence="5">DeoR/GlpR transcriptional regulator</fullName>
    </submittedName>
</protein>
<reference evidence="5 6" key="1">
    <citation type="submission" date="2020-08" db="EMBL/GenBank/DDBJ databases">
        <title>A Genomic Blueprint of the Chicken Gut Microbiome.</title>
        <authorList>
            <person name="Gilroy R."/>
            <person name="Ravi A."/>
            <person name="Getino M."/>
            <person name="Pursley I."/>
            <person name="Horton D.L."/>
            <person name="Alikhan N.-F."/>
            <person name="Baker D."/>
            <person name="Gharbi K."/>
            <person name="Hall N."/>
            <person name="Watson M."/>
            <person name="Adriaenssens E.M."/>
            <person name="Foster-Nyarko E."/>
            <person name="Jarju S."/>
            <person name="Secka A."/>
            <person name="Antonio M."/>
            <person name="Oren A."/>
            <person name="Chaudhuri R."/>
            <person name="La Ragione R.M."/>
            <person name="Hildebrand F."/>
            <person name="Pallen M.J."/>
        </authorList>
    </citation>
    <scope>NUCLEOTIDE SEQUENCE [LARGE SCALE GENOMIC DNA]</scope>
    <source>
        <strain evidence="5 6">Sa2YVA2</strain>
    </source>
</reference>
<comment type="caution">
    <text evidence="5">The sequence shown here is derived from an EMBL/GenBank/DDBJ whole genome shotgun (WGS) entry which is preliminary data.</text>
</comment>
<keyword evidence="1" id="KW-0805">Transcription regulation</keyword>
<dbReference type="InterPro" id="IPR014036">
    <property type="entry name" value="DeoR-like_C"/>
</dbReference>
<name>A0ABR8UEM1_9BACL</name>
<dbReference type="Proteomes" id="UP000626786">
    <property type="component" value="Unassembled WGS sequence"/>
</dbReference>
<dbReference type="InterPro" id="IPR050313">
    <property type="entry name" value="Carb_Metab_HTH_regulators"/>
</dbReference>
<dbReference type="PROSITE" id="PS51000">
    <property type="entry name" value="HTH_DEOR_2"/>
    <property type="match status" value="1"/>
</dbReference>